<name>A0A0D0CRW5_9AGAM</name>
<reference evidence="1 2" key="1">
    <citation type="submission" date="2014-04" db="EMBL/GenBank/DDBJ databases">
        <authorList>
            <consortium name="DOE Joint Genome Institute"/>
            <person name="Kuo A."/>
            <person name="Kohler A."/>
            <person name="Jargeat P."/>
            <person name="Nagy L.G."/>
            <person name="Floudas D."/>
            <person name="Copeland A."/>
            <person name="Barry K.W."/>
            <person name="Cichocki N."/>
            <person name="Veneault-Fourrey C."/>
            <person name="LaButti K."/>
            <person name="Lindquist E.A."/>
            <person name="Lipzen A."/>
            <person name="Lundell T."/>
            <person name="Morin E."/>
            <person name="Murat C."/>
            <person name="Sun H."/>
            <person name="Tunlid A."/>
            <person name="Henrissat B."/>
            <person name="Grigoriev I.V."/>
            <person name="Hibbett D.S."/>
            <person name="Martin F."/>
            <person name="Nordberg H.P."/>
            <person name="Cantor M.N."/>
            <person name="Hua S.X."/>
        </authorList>
    </citation>
    <scope>NUCLEOTIDE SEQUENCE [LARGE SCALE GENOMIC DNA]</scope>
    <source>
        <strain evidence="1 2">Ve08.2h10</strain>
    </source>
</reference>
<dbReference type="EMBL" id="KN826701">
    <property type="protein sequence ID" value="KIK78128.1"/>
    <property type="molecule type" value="Genomic_DNA"/>
</dbReference>
<protein>
    <submittedName>
        <fullName evidence="1">Uncharacterized protein</fullName>
    </submittedName>
</protein>
<dbReference type="OrthoDB" id="5592585at2759"/>
<dbReference type="Proteomes" id="UP000054538">
    <property type="component" value="Unassembled WGS sequence"/>
</dbReference>
<keyword evidence="2" id="KW-1185">Reference proteome</keyword>
<reference evidence="2" key="2">
    <citation type="submission" date="2015-01" db="EMBL/GenBank/DDBJ databases">
        <title>Evolutionary Origins and Diversification of the Mycorrhizal Mutualists.</title>
        <authorList>
            <consortium name="DOE Joint Genome Institute"/>
            <consortium name="Mycorrhizal Genomics Consortium"/>
            <person name="Kohler A."/>
            <person name="Kuo A."/>
            <person name="Nagy L.G."/>
            <person name="Floudas D."/>
            <person name="Copeland A."/>
            <person name="Barry K.W."/>
            <person name="Cichocki N."/>
            <person name="Veneault-Fourrey C."/>
            <person name="LaButti K."/>
            <person name="Lindquist E.A."/>
            <person name="Lipzen A."/>
            <person name="Lundell T."/>
            <person name="Morin E."/>
            <person name="Murat C."/>
            <person name="Riley R."/>
            <person name="Ohm R."/>
            <person name="Sun H."/>
            <person name="Tunlid A."/>
            <person name="Henrissat B."/>
            <person name="Grigoriev I.V."/>
            <person name="Hibbett D.S."/>
            <person name="Martin F."/>
        </authorList>
    </citation>
    <scope>NUCLEOTIDE SEQUENCE [LARGE SCALE GENOMIC DNA]</scope>
    <source>
        <strain evidence="2">Ve08.2h10</strain>
    </source>
</reference>
<feature type="non-terminal residue" evidence="1">
    <location>
        <position position="74"/>
    </location>
</feature>
<evidence type="ECO:0000313" key="2">
    <source>
        <dbReference type="Proteomes" id="UP000054538"/>
    </source>
</evidence>
<dbReference type="AlphaFoldDB" id="A0A0D0CRW5"/>
<sequence length="74" mass="8430">GHAMRACAAYKWHTKHVFFLKGSWCVLLDGIMSEGEMYKRLKDADVCNVPTCLAFVDVECIPKQQPQTVRLSKE</sequence>
<evidence type="ECO:0000313" key="1">
    <source>
        <dbReference type="EMBL" id="KIK78128.1"/>
    </source>
</evidence>
<accession>A0A0D0CRW5</accession>
<gene>
    <name evidence="1" type="ORF">PAXRUDRAFT_41556</name>
</gene>
<feature type="non-terminal residue" evidence="1">
    <location>
        <position position="1"/>
    </location>
</feature>
<proteinExistence type="predicted"/>
<dbReference type="HOGENOM" id="CLU_2694581_0_0_1"/>
<organism evidence="1 2">
    <name type="scientific">Paxillus rubicundulus Ve08.2h10</name>
    <dbReference type="NCBI Taxonomy" id="930991"/>
    <lineage>
        <taxon>Eukaryota</taxon>
        <taxon>Fungi</taxon>
        <taxon>Dikarya</taxon>
        <taxon>Basidiomycota</taxon>
        <taxon>Agaricomycotina</taxon>
        <taxon>Agaricomycetes</taxon>
        <taxon>Agaricomycetidae</taxon>
        <taxon>Boletales</taxon>
        <taxon>Paxilineae</taxon>
        <taxon>Paxillaceae</taxon>
        <taxon>Paxillus</taxon>
    </lineage>
</organism>
<dbReference type="InParanoid" id="A0A0D0CRW5"/>